<dbReference type="Pfam" id="PF00002">
    <property type="entry name" value="7tm_2"/>
    <property type="match status" value="1"/>
</dbReference>
<feature type="transmembrane region" description="Helical" evidence="10">
    <location>
        <begin position="363"/>
        <end position="381"/>
    </location>
</feature>
<evidence type="ECO:0000256" key="4">
    <source>
        <dbReference type="ARBA" id="ARBA00022729"/>
    </source>
</evidence>
<comment type="similarity">
    <text evidence="2">Belongs to the G-protein coupled receptor 2 family. Adhesion G-protein coupled receptor (ADGR) subfamily.</text>
</comment>
<organism evidence="13 14">
    <name type="scientific">Actinia tenebrosa</name>
    <name type="common">Australian red waratah sea anemone</name>
    <dbReference type="NCBI Taxonomy" id="6105"/>
    <lineage>
        <taxon>Eukaryota</taxon>
        <taxon>Metazoa</taxon>
        <taxon>Cnidaria</taxon>
        <taxon>Anthozoa</taxon>
        <taxon>Hexacorallia</taxon>
        <taxon>Actiniaria</taxon>
        <taxon>Actiniidae</taxon>
        <taxon>Actinia</taxon>
    </lineage>
</organism>
<keyword evidence="5 10" id="KW-1133">Transmembrane helix</keyword>
<keyword evidence="8" id="KW-0325">Glycoprotein</keyword>
<dbReference type="SMART" id="SM00303">
    <property type="entry name" value="GPS"/>
    <property type="match status" value="1"/>
</dbReference>
<evidence type="ECO:0000256" key="1">
    <source>
        <dbReference type="ARBA" id="ARBA00004141"/>
    </source>
</evidence>
<sequence>MHVSSTVVSLKSPVSTSLPTTSVSTNVHAVSSTPSLPSTTIISSNYADDHTTASPSVYSRKSLQEITTTSEIESSFSNLNSTEVTKYLQQIRDLDSTLATSAKFASELTTNLLKSFTTSNKHSSKPMIAIDTFENFLSEYGQQHLNYSNREIHWDTASMAVQIMRIYEPFDGIQLHSPNNDVSIYFQQENFINGTIVVQVIYNDLHHILPSLFTGNAEKLEIGSKITSILRGLPSNQTAFKTNVTISFMNLKGARPKGTPNGSRKCVFWLFSPRNSEQKDGKWSDEGCTLLHSSDDETVCSCNHLTSFAVLMQTPGKNKISSFDQDTLSLLTIVGLSLSLFGSTVTFIAYITLTDRKSNLSQIRLNLVASLGMAHFLFVTGIRATHFPAICVMVGALLQLFFLASLCWMLVEGIQLYFRIVRVYNSEMTIKACYLFAWGFPAFLVCVSLSISSFGPKGIYGFVQEDICWVSHYLYLAWVFNVPMSLILLANLIFFLRVMKEISKMKIRQPKPQRLSVVRRNLKACCLFFPLLGITWFTGCVIMFHPYVILIYIFTILNSTQGFFIFLFHCVGNREIRSAFKKKIYPNDVSRMEKRNEPIPLAIASVSNVFCDGIHPPDDPRDEDKALPAGHKPNYRA</sequence>
<evidence type="ECO:0000256" key="3">
    <source>
        <dbReference type="ARBA" id="ARBA00022692"/>
    </source>
</evidence>
<feature type="transmembrane region" description="Helical" evidence="10">
    <location>
        <begin position="387"/>
        <end position="411"/>
    </location>
</feature>
<feature type="transmembrane region" description="Helical" evidence="10">
    <location>
        <begin position="550"/>
        <end position="572"/>
    </location>
</feature>
<proteinExistence type="inferred from homology"/>
<dbReference type="SUPFAM" id="SSF81321">
    <property type="entry name" value="Family A G protein-coupled receptor-like"/>
    <property type="match status" value="1"/>
</dbReference>
<dbReference type="PROSITE" id="PS00650">
    <property type="entry name" value="G_PROTEIN_RECEP_F2_2"/>
    <property type="match status" value="1"/>
</dbReference>
<dbReference type="Proteomes" id="UP000515163">
    <property type="component" value="Unplaced"/>
</dbReference>
<dbReference type="FunFam" id="1.20.1070.10:FF:000058">
    <property type="entry name" value="Adhesion G protein-coupled receptor F5"/>
    <property type="match status" value="1"/>
</dbReference>
<dbReference type="InterPro" id="IPR000832">
    <property type="entry name" value="GPCR_2_secretin-like"/>
</dbReference>
<evidence type="ECO:0000256" key="2">
    <source>
        <dbReference type="ARBA" id="ARBA00007343"/>
    </source>
</evidence>
<feature type="domain" description="GAIN-B" evidence="11">
    <location>
        <begin position="148"/>
        <end position="318"/>
    </location>
</feature>
<evidence type="ECO:0000256" key="9">
    <source>
        <dbReference type="SAM" id="MobiDB-lite"/>
    </source>
</evidence>
<feature type="compositionally biased region" description="Basic and acidic residues" evidence="9">
    <location>
        <begin position="617"/>
        <end position="626"/>
    </location>
</feature>
<evidence type="ECO:0000256" key="8">
    <source>
        <dbReference type="ARBA" id="ARBA00023180"/>
    </source>
</evidence>
<dbReference type="Pfam" id="PF01825">
    <property type="entry name" value="GPS"/>
    <property type="match status" value="1"/>
</dbReference>
<name>A0A6P8HU91_ACTTE</name>
<dbReference type="PROSITE" id="PS50221">
    <property type="entry name" value="GAIN_B"/>
    <property type="match status" value="1"/>
</dbReference>
<reference evidence="14" key="1">
    <citation type="submission" date="2025-08" db="UniProtKB">
        <authorList>
            <consortium name="RefSeq"/>
        </authorList>
    </citation>
    <scope>IDENTIFICATION</scope>
    <source>
        <tissue evidence="14">Tentacle</tissue>
    </source>
</reference>
<keyword evidence="13" id="KW-1185">Reference proteome</keyword>
<dbReference type="InterPro" id="IPR057244">
    <property type="entry name" value="GAIN_B"/>
</dbReference>
<evidence type="ECO:0000313" key="14">
    <source>
        <dbReference type="RefSeq" id="XP_031558798.1"/>
    </source>
</evidence>
<dbReference type="GO" id="GO:0005886">
    <property type="term" value="C:plasma membrane"/>
    <property type="evidence" value="ECO:0007669"/>
    <property type="project" value="TreeGrafter"/>
</dbReference>
<evidence type="ECO:0000256" key="6">
    <source>
        <dbReference type="ARBA" id="ARBA00023136"/>
    </source>
</evidence>
<dbReference type="InterPro" id="IPR017983">
    <property type="entry name" value="GPCR_2_secretin-like_CS"/>
</dbReference>
<evidence type="ECO:0000313" key="13">
    <source>
        <dbReference type="Proteomes" id="UP000515163"/>
    </source>
</evidence>
<keyword evidence="6 10" id="KW-0472">Membrane</keyword>
<feature type="transmembrane region" description="Helical" evidence="10">
    <location>
        <begin position="328"/>
        <end position="351"/>
    </location>
</feature>
<dbReference type="InterPro" id="IPR046338">
    <property type="entry name" value="GAIN_dom_sf"/>
</dbReference>
<feature type="transmembrane region" description="Helical" evidence="10">
    <location>
        <begin position="520"/>
        <end position="544"/>
    </location>
</feature>
<keyword evidence="7" id="KW-1015">Disulfide bond</keyword>
<dbReference type="Gene3D" id="2.60.220.50">
    <property type="match status" value="1"/>
</dbReference>
<dbReference type="OrthoDB" id="5986747at2759"/>
<dbReference type="CDD" id="cd15040">
    <property type="entry name" value="7tmB2_Adhesion"/>
    <property type="match status" value="1"/>
</dbReference>
<evidence type="ECO:0000256" key="7">
    <source>
        <dbReference type="ARBA" id="ARBA00023157"/>
    </source>
</evidence>
<dbReference type="PROSITE" id="PS50261">
    <property type="entry name" value="G_PROTEIN_RECEP_F2_4"/>
    <property type="match status" value="1"/>
</dbReference>
<dbReference type="Gene3D" id="1.20.1070.10">
    <property type="entry name" value="Rhodopsin 7-helix transmembrane proteins"/>
    <property type="match status" value="1"/>
</dbReference>
<dbReference type="PRINTS" id="PR00249">
    <property type="entry name" value="GPCRSECRETIN"/>
</dbReference>
<feature type="transmembrane region" description="Helical" evidence="10">
    <location>
        <begin position="432"/>
        <end position="455"/>
    </location>
</feature>
<feature type="region of interest" description="Disordered" evidence="9">
    <location>
        <begin position="617"/>
        <end position="637"/>
    </location>
</feature>
<dbReference type="InterPro" id="IPR000203">
    <property type="entry name" value="GPS"/>
</dbReference>
<keyword evidence="3 10" id="KW-0812">Transmembrane</keyword>
<evidence type="ECO:0000256" key="10">
    <source>
        <dbReference type="SAM" id="Phobius"/>
    </source>
</evidence>
<dbReference type="PANTHER" id="PTHR12011">
    <property type="entry name" value="ADHESION G-PROTEIN COUPLED RECEPTOR"/>
    <property type="match status" value="1"/>
</dbReference>
<dbReference type="KEGG" id="aten:116295186"/>
<dbReference type="AlphaFoldDB" id="A0A6P8HU91"/>
<keyword evidence="4" id="KW-0732">Signal</keyword>
<dbReference type="PANTHER" id="PTHR12011:SF347">
    <property type="entry name" value="FI21270P1-RELATED"/>
    <property type="match status" value="1"/>
</dbReference>
<dbReference type="GO" id="GO:0007166">
    <property type="term" value="P:cell surface receptor signaling pathway"/>
    <property type="evidence" value="ECO:0007669"/>
    <property type="project" value="InterPro"/>
</dbReference>
<gene>
    <name evidence="14" type="primary">LOC116295186</name>
</gene>
<evidence type="ECO:0000259" key="11">
    <source>
        <dbReference type="PROSITE" id="PS50221"/>
    </source>
</evidence>
<protein>
    <submittedName>
        <fullName evidence="14">Adhesion G protein-coupled receptor L3-like</fullName>
    </submittedName>
</protein>
<accession>A0A6P8HU91</accession>
<feature type="transmembrane region" description="Helical" evidence="10">
    <location>
        <begin position="475"/>
        <end position="499"/>
    </location>
</feature>
<dbReference type="InParanoid" id="A0A6P8HU91"/>
<evidence type="ECO:0000256" key="5">
    <source>
        <dbReference type="ARBA" id="ARBA00022989"/>
    </source>
</evidence>
<feature type="domain" description="G-protein coupled receptors family 2 profile 2" evidence="12">
    <location>
        <begin position="328"/>
        <end position="573"/>
    </location>
</feature>
<dbReference type="GeneID" id="116295186"/>
<dbReference type="InterPro" id="IPR017981">
    <property type="entry name" value="GPCR_2-like_7TM"/>
</dbReference>
<dbReference type="GO" id="GO:0004930">
    <property type="term" value="F:G protein-coupled receptor activity"/>
    <property type="evidence" value="ECO:0007669"/>
    <property type="project" value="InterPro"/>
</dbReference>
<dbReference type="RefSeq" id="XP_031558798.1">
    <property type="nucleotide sequence ID" value="XM_031702938.1"/>
</dbReference>
<evidence type="ECO:0000259" key="12">
    <source>
        <dbReference type="PROSITE" id="PS50261"/>
    </source>
</evidence>
<comment type="subcellular location">
    <subcellularLocation>
        <location evidence="1">Membrane</location>
        <topology evidence="1">Multi-pass membrane protein</topology>
    </subcellularLocation>
</comment>